<dbReference type="GO" id="GO:0032790">
    <property type="term" value="P:ribosome disassembly"/>
    <property type="evidence" value="ECO:0007669"/>
    <property type="project" value="TreeGrafter"/>
</dbReference>
<dbReference type="OrthoDB" id="10656336at2759"/>
<dbReference type="GO" id="GO:0003743">
    <property type="term" value="F:translation initiation factor activity"/>
    <property type="evidence" value="ECO:0007669"/>
    <property type="project" value="UniProtKB-KW"/>
</dbReference>
<keyword evidence="2" id="KW-0396">Initiation factor</keyword>
<dbReference type="Proteomes" id="UP000002630">
    <property type="component" value="Linkage Group LG04"/>
</dbReference>
<proteinExistence type="inferred from homology"/>
<dbReference type="PANTHER" id="PTHR10938">
    <property type="entry name" value="TRANSLATION INITIATION FACTOR IF-3"/>
    <property type="match status" value="1"/>
</dbReference>
<dbReference type="AlphaFoldDB" id="D7FJ50"/>
<evidence type="ECO:0000313" key="5">
    <source>
        <dbReference type="Proteomes" id="UP000002630"/>
    </source>
</evidence>
<keyword evidence="5" id="KW-1185">Reference proteome</keyword>
<reference evidence="4 5" key="1">
    <citation type="journal article" date="2010" name="Nature">
        <title>The Ectocarpus genome and the independent evolution of multicellularity in brown algae.</title>
        <authorList>
            <person name="Cock J.M."/>
            <person name="Sterck L."/>
            <person name="Rouze P."/>
            <person name="Scornet D."/>
            <person name="Allen A.E."/>
            <person name="Amoutzias G."/>
            <person name="Anthouard V."/>
            <person name="Artiguenave F."/>
            <person name="Aury J.M."/>
            <person name="Badger J.H."/>
            <person name="Beszteri B."/>
            <person name="Billiau K."/>
            <person name="Bonnet E."/>
            <person name="Bothwell J.H."/>
            <person name="Bowler C."/>
            <person name="Boyen C."/>
            <person name="Brownlee C."/>
            <person name="Carrano C.J."/>
            <person name="Charrier B."/>
            <person name="Cho G.Y."/>
            <person name="Coelho S.M."/>
            <person name="Collen J."/>
            <person name="Corre E."/>
            <person name="Da Silva C."/>
            <person name="Delage L."/>
            <person name="Delaroque N."/>
            <person name="Dittami S.M."/>
            <person name="Doulbeau S."/>
            <person name="Elias M."/>
            <person name="Farnham G."/>
            <person name="Gachon C.M."/>
            <person name="Gschloessl B."/>
            <person name="Heesch S."/>
            <person name="Jabbari K."/>
            <person name="Jubin C."/>
            <person name="Kawai H."/>
            <person name="Kimura K."/>
            <person name="Kloareg B."/>
            <person name="Kupper F.C."/>
            <person name="Lang D."/>
            <person name="Le Bail A."/>
            <person name="Leblanc C."/>
            <person name="Lerouge P."/>
            <person name="Lohr M."/>
            <person name="Lopez P.J."/>
            <person name="Martens C."/>
            <person name="Maumus F."/>
            <person name="Michel G."/>
            <person name="Miranda-Saavedra D."/>
            <person name="Morales J."/>
            <person name="Moreau H."/>
            <person name="Motomura T."/>
            <person name="Nagasato C."/>
            <person name="Napoli C.A."/>
            <person name="Nelson D.R."/>
            <person name="Nyvall-Collen P."/>
            <person name="Peters A.F."/>
            <person name="Pommier C."/>
            <person name="Potin P."/>
            <person name="Poulain J."/>
            <person name="Quesneville H."/>
            <person name="Read B."/>
            <person name="Rensing S.A."/>
            <person name="Ritter A."/>
            <person name="Rousvoal S."/>
            <person name="Samanta M."/>
            <person name="Samson G."/>
            <person name="Schroeder D.C."/>
            <person name="Segurens B."/>
            <person name="Strittmatter M."/>
            <person name="Tonon T."/>
            <person name="Tregear J.W."/>
            <person name="Valentin K."/>
            <person name="von Dassow P."/>
            <person name="Yamagishi T."/>
            <person name="Van de Peer Y."/>
            <person name="Wincker P."/>
        </authorList>
    </citation>
    <scope>NUCLEOTIDE SEQUENCE [LARGE SCALE GENOMIC DNA]</scope>
    <source>
        <strain evidence="5">Ec32 / CCAP1310/4</strain>
    </source>
</reference>
<dbReference type="Gene3D" id="3.30.110.10">
    <property type="entry name" value="Translation initiation factor 3 (IF-3), C-terminal domain"/>
    <property type="match status" value="1"/>
</dbReference>
<evidence type="ECO:0000313" key="4">
    <source>
        <dbReference type="EMBL" id="CBJ28960.1"/>
    </source>
</evidence>
<dbReference type="PANTHER" id="PTHR10938:SF0">
    <property type="entry name" value="TRANSLATION INITIATION FACTOR IF-3, MITOCHONDRIAL"/>
    <property type="match status" value="1"/>
</dbReference>
<dbReference type="SUPFAM" id="SSF55200">
    <property type="entry name" value="Translation initiation factor IF3, C-terminal domain"/>
    <property type="match status" value="1"/>
</dbReference>
<name>D7FJ50_ECTSI</name>
<gene>
    <name evidence="4" type="ORF">Esi_0127_0031</name>
</gene>
<organism evidence="4 5">
    <name type="scientific">Ectocarpus siliculosus</name>
    <name type="common">Brown alga</name>
    <name type="synonym">Conferva siliculosa</name>
    <dbReference type="NCBI Taxonomy" id="2880"/>
    <lineage>
        <taxon>Eukaryota</taxon>
        <taxon>Sar</taxon>
        <taxon>Stramenopiles</taxon>
        <taxon>Ochrophyta</taxon>
        <taxon>PX clade</taxon>
        <taxon>Phaeophyceae</taxon>
        <taxon>Ectocarpales</taxon>
        <taxon>Ectocarpaceae</taxon>
        <taxon>Ectocarpus</taxon>
    </lineage>
</organism>
<dbReference type="EMBL" id="FN647916">
    <property type="protein sequence ID" value="CBJ28960.1"/>
    <property type="molecule type" value="Genomic_DNA"/>
</dbReference>
<dbReference type="GO" id="GO:0043022">
    <property type="term" value="F:ribosome binding"/>
    <property type="evidence" value="ECO:0007669"/>
    <property type="project" value="TreeGrafter"/>
</dbReference>
<evidence type="ECO:0000256" key="2">
    <source>
        <dbReference type="ARBA" id="ARBA00022540"/>
    </source>
</evidence>
<evidence type="ECO:0000256" key="1">
    <source>
        <dbReference type="ARBA" id="ARBA00005439"/>
    </source>
</evidence>
<comment type="similarity">
    <text evidence="1">Belongs to the IF-3 family.</text>
</comment>
<protein>
    <submittedName>
        <fullName evidence="4">Uncharacterized protein</fullName>
    </submittedName>
</protein>
<keyword evidence="3" id="KW-0648">Protein biosynthesis</keyword>
<dbReference type="InParanoid" id="D7FJ50"/>
<sequence length="105" mass="12276">MDFKKEEYRKKKQKKANAKRIQKKKEIRLGGMIADHDFGRKVNDVKKYLERGDVVKVVLEANISLLKRSGNCLNVLQEKFEEQMEEYEGVRMSCIFFTVGFIDAA</sequence>
<accession>D7FJ50</accession>
<dbReference type="InterPro" id="IPR036788">
    <property type="entry name" value="T_IF-3_C_sf"/>
</dbReference>
<evidence type="ECO:0000256" key="3">
    <source>
        <dbReference type="ARBA" id="ARBA00022917"/>
    </source>
</evidence>
<dbReference type="EMBL" id="FN649729">
    <property type="protein sequence ID" value="CBJ28960.1"/>
    <property type="molecule type" value="Genomic_DNA"/>
</dbReference>
<dbReference type="InterPro" id="IPR001288">
    <property type="entry name" value="Translation_initiation_fac_3"/>
</dbReference>